<evidence type="ECO:0000313" key="2">
    <source>
        <dbReference type="Proteomes" id="UP001596053"/>
    </source>
</evidence>
<protein>
    <submittedName>
        <fullName evidence="1">Uncharacterized protein</fullName>
    </submittedName>
</protein>
<gene>
    <name evidence="1" type="ORF">ACFPOB_08205</name>
</gene>
<sequence length="44" mass="4704">MSAPDAEYDPIQDLAVSQLHIPELHNHFAEAVAIIQNGATASFA</sequence>
<name>A0ABW0IPE6_9HYPH</name>
<dbReference type="Proteomes" id="UP001596053">
    <property type="component" value="Unassembled WGS sequence"/>
</dbReference>
<evidence type="ECO:0000313" key="1">
    <source>
        <dbReference type="EMBL" id="MFC5419542.1"/>
    </source>
</evidence>
<organism evidence="1 2">
    <name type="scientific">Bosea eneae</name>
    <dbReference type="NCBI Taxonomy" id="151454"/>
    <lineage>
        <taxon>Bacteria</taxon>
        <taxon>Pseudomonadati</taxon>
        <taxon>Pseudomonadota</taxon>
        <taxon>Alphaproteobacteria</taxon>
        <taxon>Hyphomicrobiales</taxon>
        <taxon>Boseaceae</taxon>
        <taxon>Bosea</taxon>
    </lineage>
</organism>
<reference evidence="2" key="1">
    <citation type="journal article" date="2019" name="Int. J. Syst. Evol. Microbiol.">
        <title>The Global Catalogue of Microorganisms (GCM) 10K type strain sequencing project: providing services to taxonomists for standard genome sequencing and annotation.</title>
        <authorList>
            <consortium name="The Broad Institute Genomics Platform"/>
            <consortium name="The Broad Institute Genome Sequencing Center for Infectious Disease"/>
            <person name="Wu L."/>
            <person name="Ma J."/>
        </authorList>
    </citation>
    <scope>NUCLEOTIDE SEQUENCE [LARGE SCALE GENOMIC DNA]</scope>
    <source>
        <strain evidence="2">NCAIM B.01391</strain>
    </source>
</reference>
<dbReference type="EMBL" id="JBHSLW010000010">
    <property type="protein sequence ID" value="MFC5419542.1"/>
    <property type="molecule type" value="Genomic_DNA"/>
</dbReference>
<accession>A0ABW0IPE6</accession>
<proteinExistence type="predicted"/>
<keyword evidence="2" id="KW-1185">Reference proteome</keyword>
<dbReference type="RefSeq" id="WP_377797376.1">
    <property type="nucleotide sequence ID" value="NZ_JBHSLW010000010.1"/>
</dbReference>
<comment type="caution">
    <text evidence="1">The sequence shown here is derived from an EMBL/GenBank/DDBJ whole genome shotgun (WGS) entry which is preliminary data.</text>
</comment>